<evidence type="ECO:0000256" key="5">
    <source>
        <dbReference type="SAM" id="SignalP"/>
    </source>
</evidence>
<dbReference type="AlphaFoldDB" id="A0A8T2E1Q6"/>
<evidence type="ECO:0000256" key="4">
    <source>
        <dbReference type="ARBA" id="ARBA00023288"/>
    </source>
</evidence>
<dbReference type="PANTHER" id="PTHR31044:SF130">
    <property type="entry name" value="CARBOHYDRATE-BINDING X8 DOMAIN SUPERFAMILY PROTEIN"/>
    <property type="match status" value="1"/>
</dbReference>
<feature type="signal peptide" evidence="5">
    <location>
        <begin position="1"/>
        <end position="23"/>
    </location>
</feature>
<dbReference type="Proteomes" id="UP000694240">
    <property type="component" value="Chromosome 4"/>
</dbReference>
<dbReference type="GO" id="GO:0009506">
    <property type="term" value="C:plasmodesma"/>
    <property type="evidence" value="ECO:0007669"/>
    <property type="project" value="UniProtKB-ARBA"/>
</dbReference>
<evidence type="ECO:0000256" key="3">
    <source>
        <dbReference type="ARBA" id="ARBA00022729"/>
    </source>
</evidence>
<comment type="subcellular location">
    <subcellularLocation>
        <location evidence="1">Cell membrane</location>
        <topology evidence="1">Lipid-anchor</topology>
        <topology evidence="1">GPI-anchor</topology>
    </subcellularLocation>
</comment>
<evidence type="ECO:0000259" key="6">
    <source>
        <dbReference type="SMART" id="SM00768"/>
    </source>
</evidence>
<evidence type="ECO:0000313" key="8">
    <source>
        <dbReference type="Proteomes" id="UP000694240"/>
    </source>
</evidence>
<accession>A0A8T2E1Q6</accession>
<keyword evidence="2" id="KW-0472">Membrane</keyword>
<dbReference type="GO" id="GO:0005886">
    <property type="term" value="C:plasma membrane"/>
    <property type="evidence" value="ECO:0007669"/>
    <property type="project" value="UniProtKB-SubCell"/>
</dbReference>
<protein>
    <submittedName>
        <fullName evidence="7">X8 domain</fullName>
    </submittedName>
</protein>
<dbReference type="InterPro" id="IPR044788">
    <property type="entry name" value="X8_dom_prot"/>
</dbReference>
<dbReference type="Pfam" id="PF07983">
    <property type="entry name" value="X8"/>
    <property type="match status" value="1"/>
</dbReference>
<organism evidence="7 8">
    <name type="scientific">Arabidopsis thaliana x Arabidopsis arenosa</name>
    <dbReference type="NCBI Taxonomy" id="1240361"/>
    <lineage>
        <taxon>Eukaryota</taxon>
        <taxon>Viridiplantae</taxon>
        <taxon>Streptophyta</taxon>
        <taxon>Embryophyta</taxon>
        <taxon>Tracheophyta</taxon>
        <taxon>Spermatophyta</taxon>
        <taxon>Magnoliopsida</taxon>
        <taxon>eudicotyledons</taxon>
        <taxon>Gunneridae</taxon>
        <taxon>Pentapetalae</taxon>
        <taxon>rosids</taxon>
        <taxon>malvids</taxon>
        <taxon>Brassicales</taxon>
        <taxon>Brassicaceae</taxon>
        <taxon>Camelineae</taxon>
        <taxon>Arabidopsis</taxon>
    </lineage>
</organism>
<comment type="caution">
    <text evidence="7">The sequence shown here is derived from an EMBL/GenBank/DDBJ whole genome shotgun (WGS) entry which is preliminary data.</text>
</comment>
<dbReference type="GO" id="GO:0098552">
    <property type="term" value="C:side of membrane"/>
    <property type="evidence" value="ECO:0007669"/>
    <property type="project" value="UniProtKB-KW"/>
</dbReference>
<evidence type="ECO:0000256" key="2">
    <source>
        <dbReference type="ARBA" id="ARBA00022622"/>
    </source>
</evidence>
<keyword evidence="4" id="KW-0449">Lipoprotein</keyword>
<reference evidence="7 8" key="1">
    <citation type="submission" date="2020-12" db="EMBL/GenBank/DDBJ databases">
        <title>Concerted genomic and epigenomic changes stabilize Arabidopsis allopolyploids.</title>
        <authorList>
            <person name="Chen Z."/>
        </authorList>
    </citation>
    <scope>NUCLEOTIDE SEQUENCE [LARGE SCALE GENOMIC DNA]</scope>
    <source>
        <strain evidence="7">Allo738</strain>
        <tissue evidence="7">Leaf</tissue>
    </source>
</reference>
<keyword evidence="3 5" id="KW-0732">Signal</keyword>
<dbReference type="PANTHER" id="PTHR31044">
    <property type="entry name" value="BETA-1,3 GLUCANASE"/>
    <property type="match status" value="1"/>
</dbReference>
<name>A0A8T2E1Q6_9BRAS</name>
<keyword evidence="2" id="KW-0325">Glycoprotein</keyword>
<dbReference type="EMBL" id="JAEFBK010000004">
    <property type="protein sequence ID" value="KAG7616193.1"/>
    <property type="molecule type" value="Genomic_DNA"/>
</dbReference>
<evidence type="ECO:0000313" key="7">
    <source>
        <dbReference type="EMBL" id="KAG7616193.1"/>
    </source>
</evidence>
<evidence type="ECO:0000256" key="1">
    <source>
        <dbReference type="ARBA" id="ARBA00004609"/>
    </source>
</evidence>
<keyword evidence="2" id="KW-0336">GPI-anchor</keyword>
<gene>
    <name evidence="7" type="ORF">ISN45_At04g017080</name>
</gene>
<dbReference type="InterPro" id="IPR012946">
    <property type="entry name" value="X8"/>
</dbReference>
<proteinExistence type="predicted"/>
<feature type="chain" id="PRO_5035758510" evidence="5">
    <location>
        <begin position="24"/>
        <end position="111"/>
    </location>
</feature>
<dbReference type="SMART" id="SM00768">
    <property type="entry name" value="X8"/>
    <property type="match status" value="1"/>
</dbReference>
<feature type="domain" description="X8" evidence="6">
    <location>
        <begin position="25"/>
        <end position="110"/>
    </location>
</feature>
<sequence>MFPELTLIFLLSLTVIHPFHVSAKTWCVANPSAASTQLQANIDWLCSQGNPGCVLIGPGGSCFEPNNVINHASFVMNDYYQLQGSTEEACNFSGSGRIIDTNPSYARCVYS</sequence>
<keyword evidence="8" id="KW-1185">Reference proteome</keyword>